<accession>A0ABU3NWR9</accession>
<dbReference type="Proteomes" id="UP001254848">
    <property type="component" value="Unassembled WGS sequence"/>
</dbReference>
<dbReference type="RefSeq" id="WP_413779775.1">
    <property type="nucleotide sequence ID" value="NZ_JAUOZS010000001.1"/>
</dbReference>
<dbReference type="InterPro" id="IPR021297">
    <property type="entry name" value="YlqD"/>
</dbReference>
<proteinExistence type="predicted"/>
<organism evidence="1 2">
    <name type="scientific">Anaeroselena agilis</name>
    <dbReference type="NCBI Taxonomy" id="3063788"/>
    <lineage>
        <taxon>Bacteria</taxon>
        <taxon>Bacillati</taxon>
        <taxon>Bacillota</taxon>
        <taxon>Negativicutes</taxon>
        <taxon>Acetonemataceae</taxon>
        <taxon>Anaeroselena</taxon>
    </lineage>
</organism>
<reference evidence="1 2" key="1">
    <citation type="submission" date="2023-07" db="EMBL/GenBank/DDBJ databases">
        <title>The novel representative of Negativicutes class, Anaeroselena agilis gen. nov. sp. nov.</title>
        <authorList>
            <person name="Prokofeva M.I."/>
            <person name="Elcheninov A.G."/>
            <person name="Klyukina A."/>
            <person name="Kublanov I.V."/>
            <person name="Frolov E.N."/>
            <person name="Podosokorskaya O.A."/>
        </authorList>
    </citation>
    <scope>NUCLEOTIDE SEQUENCE [LARGE SCALE GENOMIC DNA]</scope>
    <source>
        <strain evidence="1 2">4137-cl</strain>
    </source>
</reference>
<gene>
    <name evidence="1" type="ORF">Q4T40_08415</name>
</gene>
<protein>
    <submittedName>
        <fullName evidence="1">YlqD family protein</fullName>
    </submittedName>
</protein>
<evidence type="ECO:0000313" key="2">
    <source>
        <dbReference type="Proteomes" id="UP001254848"/>
    </source>
</evidence>
<keyword evidence="2" id="KW-1185">Reference proteome</keyword>
<dbReference type="Pfam" id="PF11068">
    <property type="entry name" value="YlqD"/>
    <property type="match status" value="1"/>
</dbReference>
<sequence>MESMTLKCPVAVKAKVTEQLKAQMAAEIQDAIRKADMELQQIEFHAKRVMTEQAKVDAQGLTALRQQIDAEKAKRVEFKTHMTEKLKETAALEIGSEVVQGTMERSVTVSVGDNLHEIMGAEILLEDGKIIAFRS</sequence>
<name>A0ABU3NWR9_9FIRM</name>
<dbReference type="Gene3D" id="6.10.140.1110">
    <property type="match status" value="1"/>
</dbReference>
<comment type="caution">
    <text evidence="1">The sequence shown here is derived from an EMBL/GenBank/DDBJ whole genome shotgun (WGS) entry which is preliminary data.</text>
</comment>
<dbReference type="EMBL" id="JAUOZS010000001">
    <property type="protein sequence ID" value="MDT8901257.1"/>
    <property type="molecule type" value="Genomic_DNA"/>
</dbReference>
<evidence type="ECO:0000313" key="1">
    <source>
        <dbReference type="EMBL" id="MDT8901257.1"/>
    </source>
</evidence>